<sequence>MSKFLDDGRTFYVYEGIIIGSDSNFIYLTNVRVIRSDGEEFELHDLALSKTVIAYITSVI</sequence>
<proteinExistence type="predicted"/>
<gene>
    <name evidence="1" type="ORF">ENT78_09395</name>
</gene>
<name>A0A7V4NGD6_FERPE</name>
<organism evidence="1">
    <name type="scientific">Fervidobacterium pennivorans</name>
    <dbReference type="NCBI Taxonomy" id="93466"/>
    <lineage>
        <taxon>Bacteria</taxon>
        <taxon>Thermotogati</taxon>
        <taxon>Thermotogota</taxon>
        <taxon>Thermotogae</taxon>
        <taxon>Thermotogales</taxon>
        <taxon>Fervidobacteriaceae</taxon>
        <taxon>Fervidobacterium</taxon>
    </lineage>
</organism>
<reference evidence="1" key="1">
    <citation type="journal article" date="2020" name="mSystems">
        <title>Genome- and Community-Level Interaction Insights into Carbon Utilization and Element Cycling Functions of Hydrothermarchaeota in Hydrothermal Sediment.</title>
        <authorList>
            <person name="Zhou Z."/>
            <person name="Liu Y."/>
            <person name="Xu W."/>
            <person name="Pan J."/>
            <person name="Luo Z.H."/>
            <person name="Li M."/>
        </authorList>
    </citation>
    <scope>NUCLEOTIDE SEQUENCE [LARGE SCALE GENOMIC DNA]</scope>
    <source>
        <strain evidence="1">SpSt-61</strain>
    </source>
</reference>
<dbReference type="AlphaFoldDB" id="A0A7V4NGD6"/>
<protein>
    <submittedName>
        <fullName evidence="1">Uncharacterized protein</fullName>
    </submittedName>
</protein>
<evidence type="ECO:0000313" key="1">
    <source>
        <dbReference type="EMBL" id="HGU53715.1"/>
    </source>
</evidence>
<comment type="caution">
    <text evidence="1">The sequence shown here is derived from an EMBL/GenBank/DDBJ whole genome shotgun (WGS) entry which is preliminary data.</text>
</comment>
<accession>A0A7V4NGD6</accession>
<dbReference type="EMBL" id="DSZZ01000440">
    <property type="protein sequence ID" value="HGU53715.1"/>
    <property type="molecule type" value="Genomic_DNA"/>
</dbReference>